<evidence type="ECO:0000313" key="2">
    <source>
        <dbReference type="Proteomes" id="UP000054771"/>
    </source>
</evidence>
<gene>
    <name evidence="1" type="ORF">ASPCAL03964</name>
</gene>
<reference evidence="2" key="1">
    <citation type="journal article" date="2016" name="Genome Announc.">
        <title>Draft genome sequences of fungus Aspergillus calidoustus.</title>
        <authorList>
            <person name="Horn F."/>
            <person name="Linde J."/>
            <person name="Mattern D.J."/>
            <person name="Walther G."/>
            <person name="Guthke R."/>
            <person name="Scherlach K."/>
            <person name="Martin K."/>
            <person name="Brakhage A.A."/>
            <person name="Petzke L."/>
            <person name="Valiante V."/>
        </authorList>
    </citation>
    <scope>NUCLEOTIDE SEQUENCE [LARGE SCALE GENOMIC DNA]</scope>
    <source>
        <strain evidence="2">SF006504</strain>
    </source>
</reference>
<sequence>MGTSFSTANRFPRQGSSCPVSIMYTTTTDEAAVFNFVDSVATDADVRAFIAAGGADSATIVEIEKLYPKDLGLPTAWAPTEKETAARGTQWKQSIAFHTNVVETCSHRRTVDAWKAAGGTAHAARNSILAPDSAPRLGSHHSVELDYVFSNVDAGGNRALQNLAKLMSLVWASFVVHLDPNMHRVPGVPLLASLERFRSGWHLGTKLCLQHEWSYVEAGDYRLEQTRYLNSIVQSQMYN</sequence>
<dbReference type="InterPro" id="IPR029058">
    <property type="entry name" value="AB_hydrolase_fold"/>
</dbReference>
<accession>A0A0U5FTD4</accession>
<dbReference type="Gene3D" id="3.40.50.1820">
    <property type="entry name" value="alpha/beta hydrolase"/>
    <property type="match status" value="1"/>
</dbReference>
<evidence type="ECO:0008006" key="3">
    <source>
        <dbReference type="Google" id="ProtNLM"/>
    </source>
</evidence>
<organism evidence="1 2">
    <name type="scientific">Aspergillus calidoustus</name>
    <dbReference type="NCBI Taxonomy" id="454130"/>
    <lineage>
        <taxon>Eukaryota</taxon>
        <taxon>Fungi</taxon>
        <taxon>Dikarya</taxon>
        <taxon>Ascomycota</taxon>
        <taxon>Pezizomycotina</taxon>
        <taxon>Eurotiomycetes</taxon>
        <taxon>Eurotiomycetidae</taxon>
        <taxon>Eurotiales</taxon>
        <taxon>Aspergillaceae</taxon>
        <taxon>Aspergillus</taxon>
        <taxon>Aspergillus subgen. Nidulantes</taxon>
    </lineage>
</organism>
<keyword evidence="2" id="KW-1185">Reference proteome</keyword>
<dbReference type="Proteomes" id="UP000054771">
    <property type="component" value="Unassembled WGS sequence"/>
</dbReference>
<dbReference type="AlphaFoldDB" id="A0A0U5FTD4"/>
<dbReference type="EMBL" id="CDMC01000003">
    <property type="protein sequence ID" value="CEL02801.1"/>
    <property type="molecule type" value="Genomic_DNA"/>
</dbReference>
<proteinExistence type="predicted"/>
<dbReference type="OrthoDB" id="10501899at2759"/>
<name>A0A0U5FTD4_ASPCI</name>
<evidence type="ECO:0000313" key="1">
    <source>
        <dbReference type="EMBL" id="CEL02801.1"/>
    </source>
</evidence>
<dbReference type="SUPFAM" id="SSF53474">
    <property type="entry name" value="alpha/beta-Hydrolases"/>
    <property type="match status" value="1"/>
</dbReference>
<protein>
    <recommendedName>
        <fullName evidence="3">Carboxylesterase type B domain-containing protein</fullName>
    </recommendedName>
</protein>